<dbReference type="Proteomes" id="UP000800082">
    <property type="component" value="Unassembled WGS sequence"/>
</dbReference>
<name>A0A6A5RD51_9PLEO</name>
<dbReference type="GeneID" id="54345942"/>
<organism evidence="1 2">
    <name type="scientific">Didymella exigua CBS 183.55</name>
    <dbReference type="NCBI Taxonomy" id="1150837"/>
    <lineage>
        <taxon>Eukaryota</taxon>
        <taxon>Fungi</taxon>
        <taxon>Dikarya</taxon>
        <taxon>Ascomycota</taxon>
        <taxon>Pezizomycotina</taxon>
        <taxon>Dothideomycetes</taxon>
        <taxon>Pleosporomycetidae</taxon>
        <taxon>Pleosporales</taxon>
        <taxon>Pleosporineae</taxon>
        <taxon>Didymellaceae</taxon>
        <taxon>Didymella</taxon>
    </lineage>
</organism>
<keyword evidence="2" id="KW-1185">Reference proteome</keyword>
<reference evidence="1" key="1">
    <citation type="journal article" date="2020" name="Stud. Mycol.">
        <title>101 Dothideomycetes genomes: a test case for predicting lifestyles and emergence of pathogens.</title>
        <authorList>
            <person name="Haridas S."/>
            <person name="Albert R."/>
            <person name="Binder M."/>
            <person name="Bloem J."/>
            <person name="Labutti K."/>
            <person name="Salamov A."/>
            <person name="Andreopoulos B."/>
            <person name="Baker S."/>
            <person name="Barry K."/>
            <person name="Bills G."/>
            <person name="Bluhm B."/>
            <person name="Cannon C."/>
            <person name="Castanera R."/>
            <person name="Culley D."/>
            <person name="Daum C."/>
            <person name="Ezra D."/>
            <person name="Gonzalez J."/>
            <person name="Henrissat B."/>
            <person name="Kuo A."/>
            <person name="Liang C."/>
            <person name="Lipzen A."/>
            <person name="Lutzoni F."/>
            <person name="Magnuson J."/>
            <person name="Mondo S."/>
            <person name="Nolan M."/>
            <person name="Ohm R."/>
            <person name="Pangilinan J."/>
            <person name="Park H.-J."/>
            <person name="Ramirez L."/>
            <person name="Alfaro M."/>
            <person name="Sun H."/>
            <person name="Tritt A."/>
            <person name="Yoshinaga Y."/>
            <person name="Zwiers L.-H."/>
            <person name="Turgeon B."/>
            <person name="Goodwin S."/>
            <person name="Spatafora J."/>
            <person name="Crous P."/>
            <person name="Grigoriev I."/>
        </authorList>
    </citation>
    <scope>NUCLEOTIDE SEQUENCE</scope>
    <source>
        <strain evidence="1">CBS 183.55</strain>
    </source>
</reference>
<dbReference type="RefSeq" id="XP_033446437.1">
    <property type="nucleotide sequence ID" value="XM_033588295.1"/>
</dbReference>
<proteinExistence type="predicted"/>
<sequence>MKRNAQDPLEAVLQSAVSRIASESAKVPIIRTMELLGASSPCQTMLKRWRREVIRKWNSPWRQGYGRWSLQFTPRSTPKTDNTPRSSTPTLRAKWNTLQFRDCKPRCSTTVTVVCKVHETRQYQIHRLPAFYPSCFWRAIVCRAAIVIRYSFGRYAEASRKCPAPSERYTPEGVASAV</sequence>
<protein>
    <submittedName>
        <fullName evidence="1">Uncharacterized protein</fullName>
    </submittedName>
</protein>
<evidence type="ECO:0000313" key="2">
    <source>
        <dbReference type="Proteomes" id="UP000800082"/>
    </source>
</evidence>
<dbReference type="AlphaFoldDB" id="A0A6A5RD51"/>
<evidence type="ECO:0000313" key="1">
    <source>
        <dbReference type="EMBL" id="KAF1926185.1"/>
    </source>
</evidence>
<gene>
    <name evidence="1" type="ORF">M421DRAFT_218889</name>
</gene>
<accession>A0A6A5RD51</accession>
<dbReference type="EMBL" id="ML978978">
    <property type="protein sequence ID" value="KAF1926185.1"/>
    <property type="molecule type" value="Genomic_DNA"/>
</dbReference>